<comment type="similarity">
    <text evidence="1 3">Belongs to the TPP enzyme family.</text>
</comment>
<dbReference type="SUPFAM" id="SSF52518">
    <property type="entry name" value="Thiamin diphosphate-binding fold (THDP-binding)"/>
    <property type="match status" value="2"/>
</dbReference>
<evidence type="ECO:0000256" key="3">
    <source>
        <dbReference type="RuleBase" id="RU362132"/>
    </source>
</evidence>
<dbReference type="AlphaFoldDB" id="A0A239PR20"/>
<evidence type="ECO:0000313" key="8">
    <source>
        <dbReference type="Proteomes" id="UP000198346"/>
    </source>
</evidence>
<dbReference type="EMBL" id="FZQA01000002">
    <property type="protein sequence ID" value="SNT72167.1"/>
    <property type="molecule type" value="Genomic_DNA"/>
</dbReference>
<dbReference type="InterPro" id="IPR029035">
    <property type="entry name" value="DHS-like_NAD/FAD-binding_dom"/>
</dbReference>
<evidence type="ECO:0000259" key="4">
    <source>
        <dbReference type="Pfam" id="PF00205"/>
    </source>
</evidence>
<dbReference type="OrthoDB" id="4494979at2"/>
<dbReference type="GO" id="GO:0030976">
    <property type="term" value="F:thiamine pyrophosphate binding"/>
    <property type="evidence" value="ECO:0007669"/>
    <property type="project" value="InterPro"/>
</dbReference>
<keyword evidence="8" id="KW-1185">Reference proteome</keyword>
<dbReference type="Pfam" id="PF02775">
    <property type="entry name" value="TPP_enzyme_C"/>
    <property type="match status" value="1"/>
</dbReference>
<dbReference type="PANTHER" id="PTHR18968">
    <property type="entry name" value="THIAMINE PYROPHOSPHATE ENZYMES"/>
    <property type="match status" value="1"/>
</dbReference>
<accession>A0A239PR20</accession>
<dbReference type="Pfam" id="PF02776">
    <property type="entry name" value="TPP_enzyme_N"/>
    <property type="match status" value="1"/>
</dbReference>
<dbReference type="NCBIfam" id="NF006052">
    <property type="entry name" value="PRK08199.1"/>
    <property type="match status" value="1"/>
</dbReference>
<dbReference type="GO" id="GO:0003984">
    <property type="term" value="F:acetolactate synthase activity"/>
    <property type="evidence" value="ECO:0007669"/>
    <property type="project" value="TreeGrafter"/>
</dbReference>
<dbReference type="PANTHER" id="PTHR18968:SF120">
    <property type="entry name" value="ACETOLACTATE SYNTHASE LARGE SUBUNIT"/>
    <property type="match status" value="1"/>
</dbReference>
<dbReference type="Gene3D" id="3.40.50.970">
    <property type="match status" value="2"/>
</dbReference>
<dbReference type="GO" id="GO:0009097">
    <property type="term" value="P:isoleucine biosynthetic process"/>
    <property type="evidence" value="ECO:0007669"/>
    <property type="project" value="TreeGrafter"/>
</dbReference>
<dbReference type="GO" id="GO:0050660">
    <property type="term" value="F:flavin adenine dinucleotide binding"/>
    <property type="evidence" value="ECO:0007669"/>
    <property type="project" value="TreeGrafter"/>
</dbReference>
<evidence type="ECO:0000256" key="2">
    <source>
        <dbReference type="ARBA" id="ARBA00023052"/>
    </source>
</evidence>
<keyword evidence="2 3" id="KW-0786">Thiamine pyrophosphate</keyword>
<dbReference type="InterPro" id="IPR012000">
    <property type="entry name" value="Thiamin_PyroP_enz_cen_dom"/>
</dbReference>
<sequence>MKQSAARHIVDALIQNGATHVFCVPGESYLAVLDALHDARDRIRLIACRHEAAAANMAEAYGKLTGRPGVVMVTRGPGATQGSVGLHTAYQDSTPMIMFIGQVARGQLDREAFQEIDYRRMLSSVVKWAGQIDVAARAGEYVNRAFATAANGRPGPVALALPEDMLVEEVDAEPLPPAPRAMAAPDERALELLREMLGGAERPLLLVGGGGWTNEAVRDLKTFVEATGLPVAASFRAKDLFDNLHPQYAGDLGIAPNPKLVERVGRSDLIIAFGPRLGEMTTSGYTALKAPLADQMLVHVHPGAEELGRVYTPMLAINAAPETMARALAAEEWTQDEGWLQQAYDAHADFEAFSKPIEVKAGVNLSEVFSWLDRNLPDDAIMCNGAGNYAAWLHRFYRHKAWKTQLAPTSGAMGYGFPAALAAKAVFPQREVVCAAGDGCFMMAASELATAMQYDLPVIVLVANNASYGTIRMHQERDYPGRVAGTDLVNPDFAAFARSFGAHGATVTRTEDFPAAFEDARKSGLPAVIELKTSVEEIAPGRTIAGLRARS</sequence>
<feature type="domain" description="Thiamine pyrophosphate enzyme N-terminal TPP-binding" evidence="6">
    <location>
        <begin position="5"/>
        <end position="118"/>
    </location>
</feature>
<evidence type="ECO:0000313" key="7">
    <source>
        <dbReference type="EMBL" id="SNT72167.1"/>
    </source>
</evidence>
<dbReference type="Pfam" id="PF00205">
    <property type="entry name" value="TPP_enzyme_M"/>
    <property type="match status" value="1"/>
</dbReference>
<dbReference type="InterPro" id="IPR011766">
    <property type="entry name" value="TPP_enzyme_TPP-bd"/>
</dbReference>
<proteinExistence type="inferred from homology"/>
<dbReference type="CDD" id="cd07035">
    <property type="entry name" value="TPP_PYR_POX_like"/>
    <property type="match status" value="1"/>
</dbReference>
<evidence type="ECO:0000256" key="1">
    <source>
        <dbReference type="ARBA" id="ARBA00007812"/>
    </source>
</evidence>
<reference evidence="7 8" key="1">
    <citation type="submission" date="2017-07" db="EMBL/GenBank/DDBJ databases">
        <authorList>
            <person name="Sun Z.S."/>
            <person name="Albrecht U."/>
            <person name="Echele G."/>
            <person name="Lee C.C."/>
        </authorList>
    </citation>
    <scope>NUCLEOTIDE SEQUENCE [LARGE SCALE GENOMIC DNA]</scope>
    <source>
        <strain evidence="7 8">CGMCC 1.12710</strain>
    </source>
</reference>
<dbReference type="CDD" id="cd00568">
    <property type="entry name" value="TPP_enzymes"/>
    <property type="match status" value="1"/>
</dbReference>
<dbReference type="GO" id="GO:0009099">
    <property type="term" value="P:L-valine biosynthetic process"/>
    <property type="evidence" value="ECO:0007669"/>
    <property type="project" value="TreeGrafter"/>
</dbReference>
<name>A0A239PR20_9PROT</name>
<evidence type="ECO:0000259" key="5">
    <source>
        <dbReference type="Pfam" id="PF02775"/>
    </source>
</evidence>
<dbReference type="InterPro" id="IPR012001">
    <property type="entry name" value="Thiamin_PyroP_enz_TPP-bd_dom"/>
</dbReference>
<protein>
    <submittedName>
        <fullName evidence="7">Acetolactate synthase, large subunit</fullName>
    </submittedName>
</protein>
<dbReference type="Gene3D" id="3.40.50.1220">
    <property type="entry name" value="TPP-binding domain"/>
    <property type="match status" value="1"/>
</dbReference>
<gene>
    <name evidence="7" type="ORF">SAMN06297382_1203</name>
</gene>
<dbReference type="GO" id="GO:0000287">
    <property type="term" value="F:magnesium ion binding"/>
    <property type="evidence" value="ECO:0007669"/>
    <property type="project" value="InterPro"/>
</dbReference>
<dbReference type="RefSeq" id="WP_089411685.1">
    <property type="nucleotide sequence ID" value="NZ_FZQA01000002.1"/>
</dbReference>
<dbReference type="FunFam" id="3.40.50.970:FF:000007">
    <property type="entry name" value="Acetolactate synthase"/>
    <property type="match status" value="1"/>
</dbReference>
<dbReference type="GO" id="GO:0005948">
    <property type="term" value="C:acetolactate synthase complex"/>
    <property type="evidence" value="ECO:0007669"/>
    <property type="project" value="TreeGrafter"/>
</dbReference>
<dbReference type="InterPro" id="IPR029061">
    <property type="entry name" value="THDP-binding"/>
</dbReference>
<dbReference type="SUPFAM" id="SSF52467">
    <property type="entry name" value="DHS-like NAD/FAD-binding domain"/>
    <property type="match status" value="1"/>
</dbReference>
<organism evidence="7 8">
    <name type="scientific">Amphiplicatus metriothermophilus</name>
    <dbReference type="NCBI Taxonomy" id="1519374"/>
    <lineage>
        <taxon>Bacteria</taxon>
        <taxon>Pseudomonadati</taxon>
        <taxon>Pseudomonadota</taxon>
        <taxon>Alphaproteobacteria</taxon>
        <taxon>Parvularculales</taxon>
        <taxon>Parvularculaceae</taxon>
        <taxon>Amphiplicatus</taxon>
    </lineage>
</organism>
<dbReference type="InterPro" id="IPR045229">
    <property type="entry name" value="TPP_enz"/>
</dbReference>
<dbReference type="Proteomes" id="UP000198346">
    <property type="component" value="Unassembled WGS sequence"/>
</dbReference>
<evidence type="ECO:0000259" key="6">
    <source>
        <dbReference type="Pfam" id="PF02776"/>
    </source>
</evidence>
<feature type="domain" description="Thiamine pyrophosphate enzyme TPP-binding" evidence="5">
    <location>
        <begin position="385"/>
        <end position="530"/>
    </location>
</feature>
<feature type="domain" description="Thiamine pyrophosphate enzyme central" evidence="4">
    <location>
        <begin position="193"/>
        <end position="328"/>
    </location>
</feature>